<gene>
    <name evidence="12" type="ORF">GPM918_LOCUS2217</name>
    <name evidence="13" type="ORF">SRO942_LOCUS2217</name>
</gene>
<sequence length="562" mass="63389">MHCPIKHRPNGFDTMQIVVGIRLMRRVYNDPSFRNMTNAEYVIQPTDETESVGPTSDTSLLSNNVHDVLMSNAGLGRFHIWLTIVCGLANASDAIEVICVSFLLPSAECALSLDATKKGYLNASIFIGMLIGGYIWSIIADTFGRRSTLITSLIVNAIFGGVSSIAPSYGLFISCRFLSGIGYYILWMWLPELYDRFEQSDGQKSVCSLKKHNLTNGSSIIHCKPATNVFINSFITSTANLPGNILTIIFIDRFGRKLFLGSSLLLSGISVFLILFIKTRLEIILLMCLFSSVSSIAFNALDCIGTEMFPQNIRSSAIGLGTVFSRLAAIIGNILFVNNLSPTMVKNYADTFDDTNPNNDELKELCLLFDNERKNMHQLAEKYKQFGHSVVEEMGQKIAVYQTKLSELEIRQTKLIQENEYLKNIVNRIPNKDFQKKCDVSTQTPYKHHVNFSDTITPIELNDKTIYDRLTHSTELLSETNCKHKLFKNLSTSDHDDPLQQQVSLQNMADAIKIAEVYETIDFMQEDDDEHLQSKKDLLKEFCNLIWKHLEERSKPKSSCLI</sequence>
<reference evidence="12" key="1">
    <citation type="submission" date="2021-02" db="EMBL/GenBank/DDBJ databases">
        <authorList>
            <person name="Nowell W R."/>
        </authorList>
    </citation>
    <scope>NUCLEOTIDE SEQUENCE</scope>
</reference>
<name>A0A813R656_9BILA</name>
<evidence type="ECO:0000256" key="2">
    <source>
        <dbReference type="ARBA" id="ARBA00004536"/>
    </source>
</evidence>
<keyword evidence="8 11" id="KW-1133">Transmembrane helix</keyword>
<dbReference type="InterPro" id="IPR036259">
    <property type="entry name" value="MFS_trans_sf"/>
</dbReference>
<evidence type="ECO:0000256" key="5">
    <source>
        <dbReference type="ARBA" id="ARBA00022448"/>
    </source>
</evidence>
<dbReference type="PANTHER" id="PTHR23511:SF34">
    <property type="entry name" value="SYNAPTIC VESICLE GLYCOPROTEIN 2"/>
    <property type="match status" value="1"/>
</dbReference>
<evidence type="ECO:0000256" key="7">
    <source>
        <dbReference type="ARBA" id="ARBA00022949"/>
    </source>
</evidence>
<dbReference type="InterPro" id="IPR005828">
    <property type="entry name" value="MFS_sugar_transport-like"/>
</dbReference>
<dbReference type="Pfam" id="PF00083">
    <property type="entry name" value="Sugar_tr"/>
    <property type="match status" value="2"/>
</dbReference>
<comment type="subcellular location">
    <subcellularLocation>
        <location evidence="2">Cell junction</location>
        <location evidence="2">Adherens junction</location>
    </subcellularLocation>
    <subcellularLocation>
        <location evidence="1">Membrane</location>
        <topology evidence="1">Multi-pass membrane protein</topology>
    </subcellularLocation>
</comment>
<proteinExistence type="inferred from homology"/>
<evidence type="ECO:0000256" key="1">
    <source>
        <dbReference type="ARBA" id="ARBA00004141"/>
    </source>
</evidence>
<dbReference type="EMBL" id="CAJOBC010000238">
    <property type="protein sequence ID" value="CAF3559014.1"/>
    <property type="molecule type" value="Genomic_DNA"/>
</dbReference>
<dbReference type="Gene3D" id="1.20.1250.20">
    <property type="entry name" value="MFS general substrate transporter like domains"/>
    <property type="match status" value="2"/>
</dbReference>
<dbReference type="InterPro" id="IPR019359">
    <property type="entry name" value="CCDC85"/>
</dbReference>
<dbReference type="GO" id="GO:0005912">
    <property type="term" value="C:adherens junction"/>
    <property type="evidence" value="ECO:0007669"/>
    <property type="project" value="UniProtKB-SubCell"/>
</dbReference>
<keyword evidence="6 11" id="KW-0812">Transmembrane</keyword>
<evidence type="ECO:0000256" key="10">
    <source>
        <dbReference type="ARBA" id="ARBA00023136"/>
    </source>
</evidence>
<evidence type="ECO:0000313" key="14">
    <source>
        <dbReference type="Proteomes" id="UP000663829"/>
    </source>
</evidence>
<dbReference type="CDD" id="cd17316">
    <property type="entry name" value="MFS_SV2_like"/>
    <property type="match status" value="1"/>
</dbReference>
<evidence type="ECO:0000313" key="12">
    <source>
        <dbReference type="EMBL" id="CAF0776425.1"/>
    </source>
</evidence>
<evidence type="ECO:0000256" key="11">
    <source>
        <dbReference type="SAM" id="Phobius"/>
    </source>
</evidence>
<keyword evidence="14" id="KW-1185">Reference proteome</keyword>
<feature type="transmembrane region" description="Helical" evidence="11">
    <location>
        <begin position="171"/>
        <end position="190"/>
    </location>
</feature>
<keyword evidence="5" id="KW-0813">Transport</keyword>
<dbReference type="PANTHER" id="PTHR23511">
    <property type="entry name" value="SYNAPTIC VESICLE GLYCOPROTEIN 2"/>
    <property type="match status" value="1"/>
</dbReference>
<dbReference type="OrthoDB" id="3936150at2759"/>
<evidence type="ECO:0000256" key="4">
    <source>
        <dbReference type="ARBA" id="ARBA00009052"/>
    </source>
</evidence>
<comment type="similarity">
    <text evidence="4">Belongs to the CCDC85 family.</text>
</comment>
<organism evidence="12 14">
    <name type="scientific">Didymodactylos carnosus</name>
    <dbReference type="NCBI Taxonomy" id="1234261"/>
    <lineage>
        <taxon>Eukaryota</taxon>
        <taxon>Metazoa</taxon>
        <taxon>Spiralia</taxon>
        <taxon>Gnathifera</taxon>
        <taxon>Rotifera</taxon>
        <taxon>Eurotatoria</taxon>
        <taxon>Bdelloidea</taxon>
        <taxon>Philodinida</taxon>
        <taxon>Philodinidae</taxon>
        <taxon>Didymodactylos</taxon>
    </lineage>
</organism>
<feature type="transmembrane region" description="Helical" evidence="11">
    <location>
        <begin position="119"/>
        <end position="140"/>
    </location>
</feature>
<dbReference type="GO" id="GO:0016020">
    <property type="term" value="C:membrane"/>
    <property type="evidence" value="ECO:0007669"/>
    <property type="project" value="UniProtKB-SubCell"/>
</dbReference>
<dbReference type="EMBL" id="CAJNOQ010000238">
    <property type="protein sequence ID" value="CAF0776425.1"/>
    <property type="molecule type" value="Genomic_DNA"/>
</dbReference>
<keyword evidence="9" id="KW-0175">Coiled coil</keyword>
<dbReference type="GO" id="GO:0022857">
    <property type="term" value="F:transmembrane transporter activity"/>
    <property type="evidence" value="ECO:0007669"/>
    <property type="project" value="InterPro"/>
</dbReference>
<dbReference type="SUPFAM" id="SSF103473">
    <property type="entry name" value="MFS general substrate transporter"/>
    <property type="match status" value="2"/>
</dbReference>
<evidence type="ECO:0000256" key="6">
    <source>
        <dbReference type="ARBA" id="ARBA00022692"/>
    </source>
</evidence>
<comment type="similarity">
    <text evidence="3">Belongs to the major facilitator superfamily.</text>
</comment>
<evidence type="ECO:0000256" key="9">
    <source>
        <dbReference type="ARBA" id="ARBA00023054"/>
    </source>
</evidence>
<feature type="transmembrane region" description="Helical" evidence="11">
    <location>
        <begin position="258"/>
        <end position="277"/>
    </location>
</feature>
<dbReference type="AlphaFoldDB" id="A0A813R656"/>
<keyword evidence="10 11" id="KW-0472">Membrane</keyword>
<evidence type="ECO:0000256" key="3">
    <source>
        <dbReference type="ARBA" id="ARBA00008335"/>
    </source>
</evidence>
<feature type="transmembrane region" description="Helical" evidence="11">
    <location>
        <begin position="147"/>
        <end position="165"/>
    </location>
</feature>
<accession>A0A813R656</accession>
<comment type="caution">
    <text evidence="12">The sequence shown here is derived from an EMBL/GenBank/DDBJ whole genome shotgun (WGS) entry which is preliminary data.</text>
</comment>
<dbReference type="Proteomes" id="UP000681722">
    <property type="component" value="Unassembled WGS sequence"/>
</dbReference>
<dbReference type="Pfam" id="PF10226">
    <property type="entry name" value="CCDC85"/>
    <property type="match status" value="1"/>
</dbReference>
<keyword evidence="7" id="KW-0965">Cell junction</keyword>
<evidence type="ECO:0000313" key="13">
    <source>
        <dbReference type="EMBL" id="CAF3559014.1"/>
    </source>
</evidence>
<dbReference type="Proteomes" id="UP000663829">
    <property type="component" value="Unassembled WGS sequence"/>
</dbReference>
<evidence type="ECO:0000256" key="8">
    <source>
        <dbReference type="ARBA" id="ARBA00022989"/>
    </source>
</evidence>
<protein>
    <submittedName>
        <fullName evidence="12">Uncharacterized protein</fullName>
    </submittedName>
</protein>